<organism evidence="10 11">
    <name type="scientific">Chytriomyces confervae</name>
    <dbReference type="NCBI Taxonomy" id="246404"/>
    <lineage>
        <taxon>Eukaryota</taxon>
        <taxon>Fungi</taxon>
        <taxon>Fungi incertae sedis</taxon>
        <taxon>Chytridiomycota</taxon>
        <taxon>Chytridiomycota incertae sedis</taxon>
        <taxon>Chytridiomycetes</taxon>
        <taxon>Chytridiales</taxon>
        <taxon>Chytriomycetaceae</taxon>
        <taxon>Chytriomyces</taxon>
    </lineage>
</organism>
<dbReference type="InterPro" id="IPR001054">
    <property type="entry name" value="A/G_cyclase"/>
</dbReference>
<dbReference type="GO" id="GO:0000166">
    <property type="term" value="F:nucleotide binding"/>
    <property type="evidence" value="ECO:0007669"/>
    <property type="project" value="UniProtKB-KW"/>
</dbReference>
<evidence type="ECO:0000256" key="1">
    <source>
        <dbReference type="ARBA" id="ARBA00004370"/>
    </source>
</evidence>
<dbReference type="GO" id="GO:0005886">
    <property type="term" value="C:plasma membrane"/>
    <property type="evidence" value="ECO:0007669"/>
    <property type="project" value="TreeGrafter"/>
</dbReference>
<feature type="region of interest" description="Disordered" evidence="8">
    <location>
        <begin position="297"/>
        <end position="342"/>
    </location>
</feature>
<sequence length="1477" mass="167444">MASEVKFSQSAAVNRCRNVKEIKLKAQQAIVKLSDEEVTIYSANLEDSRNQLKTQLVDQVSVDTRQTAEALDVKVSLHRKDQLNKLVDKLTAIKSVLRFQEEARERELSFKNSVRQKRSAFQVRLARLEQRQAAERNELNLSQMRMAETMSQIRTIEMKTIKDRNQARRMARENEIQAQQAAMRQQKESEFLRELQLCKARQTSELNDLEITNMEETEDILIQQKLEEFELIAKHTLIERDMLANLDQQKSQLNADQLHERQQTLKIALIRNQKKQSKMLAKAQRVALKSREKNLLADNPIIRGDNTNEESEFDQSESGSQSEGMSSAGGSQQSLLEKDDEGADAEFRAVAEKNSALNKDTQVISEAEKQIASLFESGQERNRSIALYHKKIHTELKQHHRSVLSQKSKEQRRRISDLLKDHEDEIENIKLEQTQTMNELLETHLQSEEMRADTAQSQNLLGMMLPAHIMEKIELGITPEPEQFDCVTLFFTDIYEFKKLVASVNPVKILELLNILYTKFDSIIAKYPQLYKVESVSDTYMVAAGLSLSKGSSPDEIAECTIQALKCASELQDLVNGLVLTETVGHHAIRLRIGVHSGNINAGLIGTKMSRYCLFGDTVNTASRMCTTGDAARIQVSAQTIQVLGNDDQFEFEIRGEIDVKSEIMATDGKFSQMAAVTRCRNITETKLKAQQALAKLADEEVTIHSANLEDSLHQFRTQIIEQTAVETRQNAAAENATISWGRKEQLNKLIDKLTSIKSMLRFQEEARQREIDFKNSIRQMRAAFQVRLARLEQRQSAERNELQLSQNRLADTVTQIRMIEMKSLKDRNQVRRLKREFEIQAQQASMRQQKEFEFLREIQLCKAKQMAEVNDLDINNQEEIEDIITQQRRDEFELIAKHQAIEADMATALGFEKCKLEASQLMEKQKIHKASLQRSQRKQANSIAKVQRIAARVREKSLIADYPVIKGDMANGNAADDDTENQSESVSEGTTRSDGSNLSLHEKTVNPVTGQVEEDEGAKEKTETEKNSLLNKDTKVLSESEKEMLTLMDSGNERNRGIVMHHKKIITELKQLHRFVLSQKAKEHRRKTAELIKDHEEEIEQIKVEQASIMKELMETHLQSEEMRADTALSQNLLGMMLPAHIMEKIELGVVPEPESFNCVSLFFTDIFEFKKLVASVSPVQILKLLNVLYTRFDAVIAKYSQLYKVESVADTYMVAAGLSSHVKSKEDIAECTIQALNCCIELQGLVKSMDFSEIVGQHAVKLRIGIHSGTINAGLIGTKMSRYCLFGDTVNTASRMCTTGDASKIQVSPQTILVLGEDDQFEFEIRGEIEHPLSQVLVPGILVSEETTRLLKSPTLWMHAFKSNNPTHTTNDTYTNKHLKRDLAECIETLAIGSPPTSPLAAKKKPLARKKKMSRYCTGLAEHDSIADAVRYIMDGANDAGRNDGKASSISPDRRPLANPKSFKKGRFIVTPIIR</sequence>
<dbReference type="Pfam" id="PF00211">
    <property type="entry name" value="Guanylate_cyc"/>
    <property type="match status" value="2"/>
</dbReference>
<dbReference type="CDD" id="cd07302">
    <property type="entry name" value="CHD"/>
    <property type="match status" value="2"/>
</dbReference>
<proteinExistence type="predicted"/>
<dbReference type="SUPFAM" id="SSF55073">
    <property type="entry name" value="Nucleotide cyclase"/>
    <property type="match status" value="2"/>
</dbReference>
<dbReference type="Proteomes" id="UP000320333">
    <property type="component" value="Unassembled WGS sequence"/>
</dbReference>
<dbReference type="GO" id="GO:0035556">
    <property type="term" value="P:intracellular signal transduction"/>
    <property type="evidence" value="ECO:0007669"/>
    <property type="project" value="InterPro"/>
</dbReference>
<keyword evidence="3" id="KW-0547">Nucleotide-binding</keyword>
<comment type="subcellular location">
    <subcellularLocation>
        <location evidence="1">Membrane</location>
    </subcellularLocation>
</comment>
<feature type="coiled-coil region" evidence="7">
    <location>
        <begin position="1079"/>
        <end position="1113"/>
    </location>
</feature>
<gene>
    <name evidence="10" type="ORF">CcCBS67573_g05557</name>
</gene>
<name>A0A507FAI9_9FUNG</name>
<dbReference type="EMBL" id="QEAP01000204">
    <property type="protein sequence ID" value="TPX73162.1"/>
    <property type="molecule type" value="Genomic_DNA"/>
</dbReference>
<comment type="caution">
    <text evidence="10">The sequence shown here is derived from an EMBL/GenBank/DDBJ whole genome shotgun (WGS) entry which is preliminary data.</text>
</comment>
<dbReference type="PROSITE" id="PS50125">
    <property type="entry name" value="GUANYLATE_CYCLASE_2"/>
    <property type="match status" value="2"/>
</dbReference>
<evidence type="ECO:0000259" key="9">
    <source>
        <dbReference type="PROSITE" id="PS50125"/>
    </source>
</evidence>
<dbReference type="GO" id="GO:0007168">
    <property type="term" value="P:receptor guanylyl cyclase signaling pathway"/>
    <property type="evidence" value="ECO:0007669"/>
    <property type="project" value="TreeGrafter"/>
</dbReference>
<evidence type="ECO:0000256" key="2">
    <source>
        <dbReference type="ARBA" id="ARBA00022692"/>
    </source>
</evidence>
<feature type="compositionally biased region" description="Basic and acidic residues" evidence="8">
    <location>
        <begin position="1019"/>
        <end position="1030"/>
    </location>
</feature>
<dbReference type="GO" id="GO:0004383">
    <property type="term" value="F:guanylate cyclase activity"/>
    <property type="evidence" value="ECO:0007669"/>
    <property type="project" value="TreeGrafter"/>
</dbReference>
<evidence type="ECO:0000313" key="11">
    <source>
        <dbReference type="Proteomes" id="UP000320333"/>
    </source>
</evidence>
<evidence type="ECO:0000256" key="7">
    <source>
        <dbReference type="SAM" id="Coils"/>
    </source>
</evidence>
<protein>
    <recommendedName>
        <fullName evidence="9">Guanylate cyclase domain-containing protein</fullName>
    </recommendedName>
</protein>
<keyword evidence="7" id="KW-0175">Coiled coil</keyword>
<feature type="domain" description="Guanylate cyclase" evidence="9">
    <location>
        <begin position="1162"/>
        <end position="1299"/>
    </location>
</feature>
<dbReference type="STRING" id="246404.A0A507FAI9"/>
<evidence type="ECO:0000256" key="8">
    <source>
        <dbReference type="SAM" id="MobiDB-lite"/>
    </source>
</evidence>
<dbReference type="GO" id="GO:0001653">
    <property type="term" value="F:peptide receptor activity"/>
    <property type="evidence" value="ECO:0007669"/>
    <property type="project" value="TreeGrafter"/>
</dbReference>
<feature type="compositionally biased region" description="Low complexity" evidence="8">
    <location>
        <begin position="316"/>
        <end position="334"/>
    </location>
</feature>
<feature type="region of interest" description="Disordered" evidence="8">
    <location>
        <begin position="1443"/>
        <end position="1464"/>
    </location>
</feature>
<feature type="coiled-coil region" evidence="7">
    <location>
        <begin position="775"/>
        <end position="809"/>
    </location>
</feature>
<feature type="coiled-coil region" evidence="7">
    <location>
        <begin position="405"/>
        <end position="458"/>
    </location>
</feature>
<dbReference type="PANTHER" id="PTHR11920:SF335">
    <property type="entry name" value="GUANYLATE CYCLASE"/>
    <property type="match status" value="1"/>
</dbReference>
<dbReference type="Gene3D" id="3.30.70.1230">
    <property type="entry name" value="Nucleotide cyclase"/>
    <property type="match status" value="2"/>
</dbReference>
<dbReference type="InterPro" id="IPR029787">
    <property type="entry name" value="Nucleotide_cyclase"/>
</dbReference>
<dbReference type="PANTHER" id="PTHR11920">
    <property type="entry name" value="GUANYLYL CYCLASE"/>
    <property type="match status" value="1"/>
</dbReference>
<dbReference type="OrthoDB" id="6127067at2759"/>
<dbReference type="SMART" id="SM00044">
    <property type="entry name" value="CYCc"/>
    <property type="match status" value="2"/>
</dbReference>
<feature type="coiled-coil region" evidence="7">
    <location>
        <begin position="111"/>
        <end position="145"/>
    </location>
</feature>
<feature type="domain" description="Guanylate cyclase" evidence="9">
    <location>
        <begin position="488"/>
        <end position="626"/>
    </location>
</feature>
<feature type="compositionally biased region" description="Polar residues" evidence="8">
    <location>
        <begin position="983"/>
        <end position="1000"/>
    </location>
</feature>
<evidence type="ECO:0000256" key="3">
    <source>
        <dbReference type="ARBA" id="ARBA00022741"/>
    </source>
</evidence>
<keyword evidence="11" id="KW-1185">Reference proteome</keyword>
<evidence type="ECO:0000256" key="6">
    <source>
        <dbReference type="ARBA" id="ARBA00023239"/>
    </source>
</evidence>
<feature type="region of interest" description="Disordered" evidence="8">
    <location>
        <begin position="971"/>
        <end position="1030"/>
    </location>
</feature>
<keyword evidence="5" id="KW-0472">Membrane</keyword>
<evidence type="ECO:0000256" key="5">
    <source>
        <dbReference type="ARBA" id="ARBA00023136"/>
    </source>
</evidence>
<dbReference type="InterPro" id="IPR050401">
    <property type="entry name" value="Cyclic_nucleotide_synthase"/>
</dbReference>
<dbReference type="GO" id="GO:0004016">
    <property type="term" value="F:adenylate cyclase activity"/>
    <property type="evidence" value="ECO:0007669"/>
    <property type="project" value="TreeGrafter"/>
</dbReference>
<accession>A0A507FAI9</accession>
<keyword evidence="2" id="KW-0812">Transmembrane</keyword>
<evidence type="ECO:0000313" key="10">
    <source>
        <dbReference type="EMBL" id="TPX73162.1"/>
    </source>
</evidence>
<reference evidence="10 11" key="1">
    <citation type="journal article" date="2019" name="Sci. Rep.">
        <title>Comparative genomics of chytrid fungi reveal insights into the obligate biotrophic and pathogenic lifestyle of Synchytrium endobioticum.</title>
        <authorList>
            <person name="van de Vossenberg B.T.L.H."/>
            <person name="Warris S."/>
            <person name="Nguyen H.D.T."/>
            <person name="van Gent-Pelzer M.P.E."/>
            <person name="Joly D.L."/>
            <person name="van de Geest H.C."/>
            <person name="Bonants P.J.M."/>
            <person name="Smith D.S."/>
            <person name="Levesque C.A."/>
            <person name="van der Lee T.A.J."/>
        </authorList>
    </citation>
    <scope>NUCLEOTIDE SEQUENCE [LARGE SCALE GENOMIC DNA]</scope>
    <source>
        <strain evidence="10 11">CBS 675.73</strain>
    </source>
</reference>
<evidence type="ECO:0000256" key="4">
    <source>
        <dbReference type="ARBA" id="ARBA00022989"/>
    </source>
</evidence>
<keyword evidence="6" id="KW-0456">Lyase</keyword>
<keyword evidence="4" id="KW-1133">Transmembrane helix</keyword>